<dbReference type="InterPro" id="IPR011990">
    <property type="entry name" value="TPR-like_helical_dom_sf"/>
</dbReference>
<name>A0A927F2J5_9ACTN</name>
<evidence type="ECO:0000313" key="1">
    <source>
        <dbReference type="EMBL" id="MBD3933019.1"/>
    </source>
</evidence>
<comment type="caution">
    <text evidence="1">The sequence shown here is derived from an EMBL/GenBank/DDBJ whole genome shotgun (WGS) entry which is preliminary data.</text>
</comment>
<dbReference type="Gene3D" id="1.25.40.10">
    <property type="entry name" value="Tetratricopeptide repeat domain"/>
    <property type="match status" value="1"/>
</dbReference>
<dbReference type="SUPFAM" id="SSF48452">
    <property type="entry name" value="TPR-like"/>
    <property type="match status" value="1"/>
</dbReference>
<proteinExistence type="predicted"/>
<dbReference type="EMBL" id="JACXYU010000007">
    <property type="protein sequence ID" value="MBD3933019.1"/>
    <property type="molecule type" value="Genomic_DNA"/>
</dbReference>
<accession>A0A927F2J5</accession>
<organism evidence="1 2">
    <name type="scientific">Streptomyces chumphonensis</name>
    <dbReference type="NCBI Taxonomy" id="1214925"/>
    <lineage>
        <taxon>Bacteria</taxon>
        <taxon>Bacillati</taxon>
        <taxon>Actinomycetota</taxon>
        <taxon>Actinomycetes</taxon>
        <taxon>Kitasatosporales</taxon>
        <taxon>Streptomycetaceae</taxon>
        <taxon>Streptomyces</taxon>
    </lineage>
</organism>
<keyword evidence="2" id="KW-1185">Reference proteome</keyword>
<gene>
    <name evidence="1" type="ORF">IF129_15850</name>
</gene>
<protein>
    <submittedName>
        <fullName evidence="1">Tat pathway signal protein</fullName>
    </submittedName>
</protein>
<dbReference type="Proteomes" id="UP000632289">
    <property type="component" value="Unassembled WGS sequence"/>
</dbReference>
<reference evidence="1" key="1">
    <citation type="submission" date="2020-09" db="EMBL/GenBank/DDBJ databases">
        <title>Secondary metabolite and genome analysis of marine Streptomyces chumphonensis KK1-2T.</title>
        <authorList>
            <person name="Phongsopitanun W."/>
            <person name="Kanchanasin P."/>
            <person name="Pittayakhajonwut P."/>
            <person name="Suwanborirux K."/>
            <person name="Tanasupawat S."/>
        </authorList>
    </citation>
    <scope>NUCLEOTIDE SEQUENCE</scope>
    <source>
        <strain evidence="1">KK1-2</strain>
    </source>
</reference>
<dbReference type="AlphaFoldDB" id="A0A927F2J5"/>
<evidence type="ECO:0000313" key="2">
    <source>
        <dbReference type="Proteomes" id="UP000632289"/>
    </source>
</evidence>
<sequence>MALTPGRNSKLESHLAEAGWTHAQLAGAVVRVARESGVAHLLGIGRSHVSHWVRGTKPSGRAPQVLSEAFSRRLGRSVTPSDLGLADAGDLPPYASLWDADTLTALAGLGRADLDVDRRDLLGKATYSVAGLAVPGSAWWRQQERTSRPSTDRGSRRIGRGELDAVHDMIALFQRVDQRRGGGHARSAVAQYLMADVASYLRCSYADEGVRRGMLAGAGELAYLAGWMAFDSGEHGTAQRYLLLGVKLAAEAADAPLAGHILRALAHQALDLGHPGQALGLAQASVEGDRYARAAPRERALLEVVHARTCVATGDGAAASAALLRAENELAAAGEDDDEPARVFFFGEASLAHETACALRDLGDLKGAQDEFRRSVRTRKAATFTRTHAVTLGYLGEVQARKGDVEEACATWHRALDAMEGVRSGRTRQVVVNLRRTLSPYRSRRIDTALELDARAAVHLMGTH</sequence>